<feature type="domain" description="CCHC NOA-type" evidence="10">
    <location>
        <begin position="88"/>
        <end position="118"/>
    </location>
</feature>
<dbReference type="SUPFAM" id="SSF57667">
    <property type="entry name" value="beta-beta-alpha zinc fingers"/>
    <property type="match status" value="1"/>
</dbReference>
<evidence type="ECO:0000256" key="3">
    <source>
        <dbReference type="ARBA" id="ARBA00022723"/>
    </source>
</evidence>
<evidence type="ECO:0000259" key="10">
    <source>
        <dbReference type="PROSITE" id="PS51801"/>
    </source>
</evidence>
<evidence type="ECO:0000256" key="4">
    <source>
        <dbReference type="ARBA" id="ARBA00022771"/>
    </source>
</evidence>
<gene>
    <name evidence="11" type="primary">106095527</name>
</gene>
<dbReference type="GO" id="GO:0043122">
    <property type="term" value="P:regulation of canonical NF-kappaB signal transduction"/>
    <property type="evidence" value="ECO:0007669"/>
    <property type="project" value="TreeGrafter"/>
</dbReference>
<dbReference type="Gene3D" id="1.20.5.990">
    <property type="entry name" value="Nemo cc2-lz domain - 1d5 darpin complex"/>
    <property type="match status" value="1"/>
</dbReference>
<evidence type="ECO:0000256" key="2">
    <source>
        <dbReference type="ARBA" id="ARBA00022490"/>
    </source>
</evidence>
<dbReference type="GO" id="GO:0070530">
    <property type="term" value="F:K63-linked polyubiquitin modification-dependent protein binding"/>
    <property type="evidence" value="ECO:0007669"/>
    <property type="project" value="InterPro"/>
</dbReference>
<dbReference type="InterPro" id="IPR034735">
    <property type="entry name" value="NEMO_ZF"/>
</dbReference>
<dbReference type="InterPro" id="IPR051301">
    <property type="entry name" value="Optineurin/NFkB_EssMod"/>
</dbReference>
<dbReference type="GO" id="GO:0008270">
    <property type="term" value="F:zinc ion binding"/>
    <property type="evidence" value="ECO:0007669"/>
    <property type="project" value="UniProtKB-KW"/>
</dbReference>
<comment type="subcellular location">
    <subcellularLocation>
        <location evidence="1">Cytoplasm</location>
    </subcellularLocation>
</comment>
<evidence type="ECO:0000256" key="1">
    <source>
        <dbReference type="ARBA" id="ARBA00004496"/>
    </source>
</evidence>
<dbReference type="PANTHER" id="PTHR31553">
    <property type="entry name" value="NF-KAPPA-B ESSENTIAL MODULATOR"/>
    <property type="match status" value="1"/>
</dbReference>
<feature type="domain" description="C2H2-type" evidence="9">
    <location>
        <begin position="94"/>
        <end position="120"/>
    </location>
</feature>
<protein>
    <submittedName>
        <fullName evidence="11">Uncharacterized protein</fullName>
    </submittedName>
</protein>
<keyword evidence="2" id="KW-0963">Cytoplasm</keyword>
<keyword evidence="5" id="KW-0862">Zinc</keyword>
<evidence type="ECO:0000256" key="5">
    <source>
        <dbReference type="ARBA" id="ARBA00022833"/>
    </source>
</evidence>
<evidence type="ECO:0000256" key="6">
    <source>
        <dbReference type="ARBA" id="ARBA00023054"/>
    </source>
</evidence>
<reference evidence="11" key="1">
    <citation type="submission" date="2020-05" db="UniProtKB">
        <authorList>
            <consortium name="EnsemblMetazoa"/>
        </authorList>
    </citation>
    <scope>IDENTIFICATION</scope>
    <source>
        <strain evidence="11">USDA</strain>
    </source>
</reference>
<dbReference type="GO" id="GO:0005737">
    <property type="term" value="C:cytoplasm"/>
    <property type="evidence" value="ECO:0007669"/>
    <property type="project" value="UniProtKB-SubCell"/>
</dbReference>
<dbReference type="GO" id="GO:0005634">
    <property type="term" value="C:nucleus"/>
    <property type="evidence" value="ECO:0007669"/>
    <property type="project" value="TreeGrafter"/>
</dbReference>
<sequence length="120" mass="13440">MERQGRETIVGEKQQILTDLRALQKRNQELLEERQKLVDNYERRVTQVSALNGGGSTQALVAAAAAAQTYLNNPQRPIRELTPNSGNGQSREAYNCPICNKTFQSLSVLQSHVNDCIDRN</sequence>
<dbReference type="VEuPathDB" id="VectorBase:SCAU015154"/>
<keyword evidence="3" id="KW-0479">Metal-binding</keyword>
<feature type="coiled-coil region" evidence="8">
    <location>
        <begin position="13"/>
        <end position="40"/>
    </location>
</feature>
<keyword evidence="4 7" id="KW-0863">Zinc-finger</keyword>
<dbReference type="AlphaFoldDB" id="A0A1I8Q9J0"/>
<accession>A0A1I8Q9J0</accession>
<dbReference type="PROSITE" id="PS50157">
    <property type="entry name" value="ZINC_FINGER_C2H2_2"/>
    <property type="match status" value="1"/>
</dbReference>
<evidence type="ECO:0000313" key="12">
    <source>
        <dbReference type="Proteomes" id="UP000095300"/>
    </source>
</evidence>
<proteinExistence type="predicted"/>
<dbReference type="Pfam" id="PF12874">
    <property type="entry name" value="zf-met"/>
    <property type="match status" value="1"/>
</dbReference>
<evidence type="ECO:0000256" key="8">
    <source>
        <dbReference type="SAM" id="Coils"/>
    </source>
</evidence>
<name>A0A1I8Q9J0_STOCA</name>
<evidence type="ECO:0000313" key="11">
    <source>
        <dbReference type="EnsemblMetazoa" id="SCAU015154-PA"/>
    </source>
</evidence>
<dbReference type="Gene3D" id="3.30.160.60">
    <property type="entry name" value="Classic Zinc Finger"/>
    <property type="match status" value="1"/>
</dbReference>
<organism evidence="11 12">
    <name type="scientific">Stomoxys calcitrans</name>
    <name type="common">Stable fly</name>
    <name type="synonym">Conops calcitrans</name>
    <dbReference type="NCBI Taxonomy" id="35570"/>
    <lineage>
        <taxon>Eukaryota</taxon>
        <taxon>Metazoa</taxon>
        <taxon>Ecdysozoa</taxon>
        <taxon>Arthropoda</taxon>
        <taxon>Hexapoda</taxon>
        <taxon>Insecta</taxon>
        <taxon>Pterygota</taxon>
        <taxon>Neoptera</taxon>
        <taxon>Endopterygota</taxon>
        <taxon>Diptera</taxon>
        <taxon>Brachycera</taxon>
        <taxon>Muscomorpha</taxon>
        <taxon>Muscoidea</taxon>
        <taxon>Muscidae</taxon>
        <taxon>Stomoxys</taxon>
    </lineage>
</organism>
<dbReference type="EnsemblMetazoa" id="SCAU015154-RA">
    <property type="protein sequence ID" value="SCAU015154-PA"/>
    <property type="gene ID" value="SCAU015154"/>
</dbReference>
<evidence type="ECO:0000256" key="7">
    <source>
        <dbReference type="PROSITE-ProRule" id="PRU01142"/>
    </source>
</evidence>
<dbReference type="InterPro" id="IPR013087">
    <property type="entry name" value="Znf_C2H2_type"/>
</dbReference>
<keyword evidence="6 8" id="KW-0175">Coiled coil</keyword>
<dbReference type="InterPro" id="IPR036236">
    <property type="entry name" value="Znf_C2H2_sf"/>
</dbReference>
<dbReference type="PROSITE" id="PS51801">
    <property type="entry name" value="ZF_CCHC_NOA"/>
    <property type="match status" value="1"/>
</dbReference>
<dbReference type="Proteomes" id="UP000095300">
    <property type="component" value="Unassembled WGS sequence"/>
</dbReference>
<evidence type="ECO:0000259" key="9">
    <source>
        <dbReference type="PROSITE" id="PS50157"/>
    </source>
</evidence>
<keyword evidence="12" id="KW-1185">Reference proteome</keyword>
<dbReference type="PANTHER" id="PTHR31553:SF1">
    <property type="entry name" value="NF-KAPPA-B ESSENTIAL MODULATOR"/>
    <property type="match status" value="1"/>
</dbReference>